<sequence length="397" mass="42797">MRALTWHGTHDVRVDTVDDPEIINSRDAIIEVTSTAICGSDLHLYDGVIPGVLPGDVLGHEFMGRVVETGSDSTLKKGQRVVVPFTISCGGCFHCQIQQFSACENSNPAEKQDMSAKLYGHSMAALFGYSHMTGGYSGGQAEYVRVPYSDVGPIVIPDHLDDDKVLFLSDILPTGWMAAENAEIQPDDTVAVWGCGPVGLFAIQSAIVMGASKVIAIDHYPNRLALAKQLGAEVIDFRKTNVREALMEMSGGIGVDAVIDAVGMESHGFAIDNMVDVVKQKVGMGADRASALKQAILAVRPGGRVSIPGVYGGMTDKFPLGALMEKGLQIRSGQTHVQRYTKDLLEKIEDGTLDTTFLISHRLPLEDAARGYECFRTEQDSWTKVVLKPGMDMPAAN</sequence>
<dbReference type="PANTHER" id="PTHR42813:SF2">
    <property type="entry name" value="DEHYDROGENASE, ZINC-CONTAINING, PUTATIVE (AFU_ORTHOLOGUE AFUA_2G02810)-RELATED"/>
    <property type="match status" value="1"/>
</dbReference>
<dbReference type="GO" id="GO:0016491">
    <property type="term" value="F:oxidoreductase activity"/>
    <property type="evidence" value="ECO:0007669"/>
    <property type="project" value="UniProtKB-KW"/>
</dbReference>
<dbReference type="Pfam" id="PF08240">
    <property type="entry name" value="ADH_N"/>
    <property type="match status" value="1"/>
</dbReference>
<dbReference type="InterPro" id="IPR002328">
    <property type="entry name" value="ADH_Zn_CS"/>
</dbReference>
<dbReference type="OrthoDB" id="9773078at2"/>
<dbReference type="RefSeq" id="WP_046903465.1">
    <property type="nucleotide sequence ID" value="NZ_CP011452.2"/>
</dbReference>
<dbReference type="Pfam" id="PF00107">
    <property type="entry name" value="ADH_zinc_N"/>
    <property type="match status" value="1"/>
</dbReference>
<dbReference type="Proteomes" id="UP000034392">
    <property type="component" value="Chromosome"/>
</dbReference>
<feature type="domain" description="Alcohol dehydrogenase-like C-terminal" evidence="6">
    <location>
        <begin position="197"/>
        <end position="267"/>
    </location>
</feature>
<keyword evidence="9" id="KW-1185">Reference proteome</keyword>
<dbReference type="AlphaFoldDB" id="A0A0F7KVD8"/>
<evidence type="ECO:0000256" key="2">
    <source>
        <dbReference type="ARBA" id="ARBA00022723"/>
    </source>
</evidence>
<reference evidence="8" key="1">
    <citation type="submission" date="2015-05" db="EMBL/GenBank/DDBJ databases">
        <title>The complete genome of Altererythrobacter atlanticus strain 26DY36.</title>
        <authorList>
            <person name="Wu Y.-H."/>
            <person name="Cheng H."/>
            <person name="Wu X.-W."/>
        </authorList>
    </citation>
    <scope>NUCLEOTIDE SEQUENCE [LARGE SCALE GENOMIC DNA]</scope>
    <source>
        <strain evidence="8">26DY36</strain>
    </source>
</reference>
<proteinExistence type="inferred from homology"/>
<dbReference type="InterPro" id="IPR011032">
    <property type="entry name" value="GroES-like_sf"/>
</dbReference>
<organism evidence="8 9">
    <name type="scientific">Croceibacterium atlanticum</name>
    <dbReference type="NCBI Taxonomy" id="1267766"/>
    <lineage>
        <taxon>Bacteria</taxon>
        <taxon>Pseudomonadati</taxon>
        <taxon>Pseudomonadota</taxon>
        <taxon>Alphaproteobacteria</taxon>
        <taxon>Sphingomonadales</taxon>
        <taxon>Erythrobacteraceae</taxon>
        <taxon>Croceibacterium</taxon>
    </lineage>
</organism>
<dbReference type="Gene3D" id="3.90.180.10">
    <property type="entry name" value="Medium-chain alcohol dehydrogenases, catalytic domain"/>
    <property type="match status" value="1"/>
</dbReference>
<evidence type="ECO:0000259" key="7">
    <source>
        <dbReference type="Pfam" id="PF08240"/>
    </source>
</evidence>
<evidence type="ECO:0000256" key="3">
    <source>
        <dbReference type="ARBA" id="ARBA00022833"/>
    </source>
</evidence>
<accession>A0A0F7KVD8</accession>
<dbReference type="PANTHER" id="PTHR42813">
    <property type="entry name" value="ZINC-TYPE ALCOHOL DEHYDROGENASE-LIKE"/>
    <property type="match status" value="1"/>
</dbReference>
<dbReference type="SUPFAM" id="SSF50129">
    <property type="entry name" value="GroES-like"/>
    <property type="match status" value="1"/>
</dbReference>
<dbReference type="InterPro" id="IPR013149">
    <property type="entry name" value="ADH-like_C"/>
</dbReference>
<protein>
    <submittedName>
        <fullName evidence="8">Formaldehyde dismutase</fullName>
        <ecNumber evidence="8">1.2.99.4</ecNumber>
    </submittedName>
</protein>
<dbReference type="InterPro" id="IPR036291">
    <property type="entry name" value="NAD(P)-bd_dom_sf"/>
</dbReference>
<dbReference type="SUPFAM" id="SSF51735">
    <property type="entry name" value="NAD(P)-binding Rossmann-fold domains"/>
    <property type="match status" value="1"/>
</dbReference>
<evidence type="ECO:0000313" key="9">
    <source>
        <dbReference type="Proteomes" id="UP000034392"/>
    </source>
</evidence>
<evidence type="ECO:0000256" key="5">
    <source>
        <dbReference type="RuleBase" id="RU361277"/>
    </source>
</evidence>
<gene>
    <name evidence="8" type="primary">fdm</name>
    <name evidence="8" type="ORF">WYH_01684</name>
</gene>
<evidence type="ECO:0000256" key="1">
    <source>
        <dbReference type="ARBA" id="ARBA00001947"/>
    </source>
</evidence>
<feature type="domain" description="Alcohol dehydrogenase-like N-terminal" evidence="7">
    <location>
        <begin position="26"/>
        <end position="153"/>
    </location>
</feature>
<dbReference type="Gene3D" id="3.40.50.720">
    <property type="entry name" value="NAD(P)-binding Rossmann-like Domain"/>
    <property type="match status" value="1"/>
</dbReference>
<dbReference type="PROSITE" id="PS00059">
    <property type="entry name" value="ADH_ZINC"/>
    <property type="match status" value="1"/>
</dbReference>
<evidence type="ECO:0000256" key="4">
    <source>
        <dbReference type="ARBA" id="ARBA00023002"/>
    </source>
</evidence>
<dbReference type="InterPro" id="IPR013154">
    <property type="entry name" value="ADH-like_N"/>
</dbReference>
<dbReference type="EC" id="1.2.99.4" evidence="8"/>
<dbReference type="CDD" id="cd08283">
    <property type="entry name" value="FDH_like_1"/>
    <property type="match status" value="1"/>
</dbReference>
<dbReference type="PATRIC" id="fig|1267766.3.peg.1696"/>
<dbReference type="GO" id="GO:0008270">
    <property type="term" value="F:zinc ion binding"/>
    <property type="evidence" value="ECO:0007669"/>
    <property type="project" value="InterPro"/>
</dbReference>
<name>A0A0F7KVD8_9SPHN</name>
<dbReference type="STRING" id="1267766.WYH_01684"/>
<keyword evidence="3 5" id="KW-0862">Zinc</keyword>
<dbReference type="EMBL" id="CP011452">
    <property type="protein sequence ID" value="AKH42720.1"/>
    <property type="molecule type" value="Genomic_DNA"/>
</dbReference>
<keyword evidence="4 8" id="KW-0560">Oxidoreductase</keyword>
<keyword evidence="2 5" id="KW-0479">Metal-binding</keyword>
<evidence type="ECO:0000313" key="8">
    <source>
        <dbReference type="EMBL" id="AKH42720.1"/>
    </source>
</evidence>
<dbReference type="KEGG" id="aay:WYH_01684"/>
<evidence type="ECO:0000259" key="6">
    <source>
        <dbReference type="Pfam" id="PF00107"/>
    </source>
</evidence>
<comment type="similarity">
    <text evidence="5">Belongs to the zinc-containing alcohol dehydrogenase family.</text>
</comment>
<comment type="cofactor">
    <cofactor evidence="1 5">
        <name>Zn(2+)</name>
        <dbReference type="ChEBI" id="CHEBI:29105"/>
    </cofactor>
</comment>